<sequence>MMSFLKQFLILGALSSMLVGCGTTIDNNPKNGEQTNGGMSVGEEGEQVQGGSAPKLASAIELEYNFGHSVEKANAELWFGQSDYYIYLPNTVEGDQANDGKDVITTVEIPTSTMTIEGINKSDLEETFNRTKEELAAEYPNQEVVEQLEDDLFTGKLLQQATVKDDETTKSVYFLEIEGEIFKITKHIWVSEEYEKVRFVSMINTIGTVSDTVAK</sequence>
<accession>A0ABW6K582</accession>
<gene>
    <name evidence="3" type="ORF">ACFYKX_01755</name>
</gene>
<proteinExistence type="predicted"/>
<keyword evidence="2" id="KW-0732">Signal</keyword>
<protein>
    <recommendedName>
        <fullName evidence="5">Lipoprotein</fullName>
    </recommendedName>
</protein>
<keyword evidence="4" id="KW-1185">Reference proteome</keyword>
<evidence type="ECO:0000313" key="4">
    <source>
        <dbReference type="Proteomes" id="UP001601059"/>
    </source>
</evidence>
<feature type="chain" id="PRO_5047503090" description="Lipoprotein" evidence="2">
    <location>
        <begin position="22"/>
        <end position="215"/>
    </location>
</feature>
<evidence type="ECO:0008006" key="5">
    <source>
        <dbReference type="Google" id="ProtNLM"/>
    </source>
</evidence>
<dbReference type="Proteomes" id="UP001601059">
    <property type="component" value="Unassembled WGS sequence"/>
</dbReference>
<evidence type="ECO:0000256" key="2">
    <source>
        <dbReference type="SAM" id="SignalP"/>
    </source>
</evidence>
<evidence type="ECO:0000313" key="3">
    <source>
        <dbReference type="EMBL" id="MFE8699340.1"/>
    </source>
</evidence>
<reference evidence="3 4" key="1">
    <citation type="submission" date="2024-08" db="EMBL/GenBank/DDBJ databases">
        <title>Two novel Cytobacillus novel species.</title>
        <authorList>
            <person name="Liu G."/>
        </authorList>
    </citation>
    <scope>NUCLEOTIDE SEQUENCE [LARGE SCALE GENOMIC DNA]</scope>
    <source>
        <strain evidence="3 4">FJAT-54145</strain>
    </source>
</reference>
<feature type="signal peptide" evidence="2">
    <location>
        <begin position="1"/>
        <end position="21"/>
    </location>
</feature>
<organism evidence="3 4">
    <name type="scientific">Cytobacillus spartinae</name>
    <dbReference type="NCBI Taxonomy" id="3299023"/>
    <lineage>
        <taxon>Bacteria</taxon>
        <taxon>Bacillati</taxon>
        <taxon>Bacillota</taxon>
        <taxon>Bacilli</taxon>
        <taxon>Bacillales</taxon>
        <taxon>Bacillaceae</taxon>
        <taxon>Cytobacillus</taxon>
    </lineage>
</organism>
<evidence type="ECO:0000256" key="1">
    <source>
        <dbReference type="SAM" id="MobiDB-lite"/>
    </source>
</evidence>
<comment type="caution">
    <text evidence="3">The sequence shown here is derived from an EMBL/GenBank/DDBJ whole genome shotgun (WGS) entry which is preliminary data.</text>
</comment>
<dbReference type="RefSeq" id="WP_389357459.1">
    <property type="nucleotide sequence ID" value="NZ_JBIACK010000001.1"/>
</dbReference>
<dbReference type="PROSITE" id="PS51257">
    <property type="entry name" value="PROKAR_LIPOPROTEIN"/>
    <property type="match status" value="1"/>
</dbReference>
<name>A0ABW6K582_9BACI</name>
<feature type="compositionally biased region" description="Low complexity" evidence="1">
    <location>
        <begin position="37"/>
        <end position="49"/>
    </location>
</feature>
<dbReference type="EMBL" id="JBIACK010000001">
    <property type="protein sequence ID" value="MFE8699340.1"/>
    <property type="molecule type" value="Genomic_DNA"/>
</dbReference>
<feature type="region of interest" description="Disordered" evidence="1">
    <location>
        <begin position="28"/>
        <end position="49"/>
    </location>
</feature>